<evidence type="ECO:0000313" key="13">
    <source>
        <dbReference type="Proteomes" id="UP000053240"/>
    </source>
</evidence>
<evidence type="ECO:0000256" key="2">
    <source>
        <dbReference type="ARBA" id="ARBA00004496"/>
    </source>
</evidence>
<evidence type="ECO:0000256" key="10">
    <source>
        <dbReference type="SAM" id="MobiDB-lite"/>
    </source>
</evidence>
<keyword evidence="5" id="KW-0547">Nucleotide-binding</keyword>
<feature type="compositionally biased region" description="Acidic residues" evidence="10">
    <location>
        <begin position="185"/>
        <end position="196"/>
    </location>
</feature>
<dbReference type="GO" id="GO:0003777">
    <property type="term" value="F:microtubule motor activity"/>
    <property type="evidence" value="ECO:0007669"/>
    <property type="project" value="InterPro"/>
</dbReference>
<evidence type="ECO:0000256" key="5">
    <source>
        <dbReference type="ARBA" id="ARBA00022741"/>
    </source>
</evidence>
<dbReference type="InterPro" id="IPR033467">
    <property type="entry name" value="Tesmin/TSO1-like_CXC"/>
</dbReference>
<evidence type="ECO:0000256" key="3">
    <source>
        <dbReference type="ARBA" id="ARBA00007267"/>
    </source>
</evidence>
<gene>
    <name evidence="12" type="ORF">RR48_00953</name>
</gene>
<feature type="coiled-coil region" evidence="9">
    <location>
        <begin position="22"/>
        <end position="71"/>
    </location>
</feature>
<dbReference type="GO" id="GO:0007018">
    <property type="term" value="P:microtubule-based movement"/>
    <property type="evidence" value="ECO:0007669"/>
    <property type="project" value="InterPro"/>
</dbReference>
<keyword evidence="7 9" id="KW-0175">Coiled coil</keyword>
<dbReference type="GO" id="GO:0005875">
    <property type="term" value="C:microtubule associated complex"/>
    <property type="evidence" value="ECO:0007669"/>
    <property type="project" value="TreeGrafter"/>
</dbReference>
<evidence type="ECO:0000259" key="11">
    <source>
        <dbReference type="PROSITE" id="PS51634"/>
    </source>
</evidence>
<dbReference type="GO" id="GO:0005737">
    <property type="term" value="C:cytoplasm"/>
    <property type="evidence" value="ECO:0007669"/>
    <property type="project" value="UniProtKB-SubCell"/>
</dbReference>
<feature type="compositionally biased region" description="Polar residues" evidence="10">
    <location>
        <begin position="450"/>
        <end position="470"/>
    </location>
</feature>
<name>A0A0N0PB41_PAPMA</name>
<keyword evidence="13" id="KW-1185">Reference proteome</keyword>
<dbReference type="STRING" id="76193.A0A0N0PB41"/>
<dbReference type="SMART" id="SM01114">
    <property type="entry name" value="CXC"/>
    <property type="match status" value="3"/>
</dbReference>
<comment type="subcellular location">
    <subcellularLocation>
        <location evidence="2">Cytoplasm</location>
    </subcellularLocation>
    <subcellularLocation>
        <location evidence="1">Nucleus</location>
    </subcellularLocation>
</comment>
<feature type="region of interest" description="Disordered" evidence="10">
    <location>
        <begin position="375"/>
        <end position="402"/>
    </location>
</feature>
<evidence type="ECO:0000256" key="7">
    <source>
        <dbReference type="ARBA" id="ARBA00023054"/>
    </source>
</evidence>
<feature type="region of interest" description="Disordered" evidence="10">
    <location>
        <begin position="162"/>
        <end position="202"/>
    </location>
</feature>
<protein>
    <submittedName>
        <fullName evidence="12">Chromosome-associated kinesin KIF4</fullName>
    </submittedName>
</protein>
<keyword evidence="8" id="KW-0539">Nucleus</keyword>
<dbReference type="InterPro" id="IPR027640">
    <property type="entry name" value="Kinesin-like_fam"/>
</dbReference>
<dbReference type="Proteomes" id="UP000053240">
    <property type="component" value="Unassembled WGS sequence"/>
</dbReference>
<dbReference type="PANTHER" id="PTHR47969">
    <property type="entry name" value="CHROMOSOME-ASSOCIATED KINESIN KIF4A-RELATED"/>
    <property type="match status" value="1"/>
</dbReference>
<evidence type="ECO:0000256" key="8">
    <source>
        <dbReference type="ARBA" id="ARBA00023242"/>
    </source>
</evidence>
<dbReference type="GO" id="GO:0005524">
    <property type="term" value="F:ATP binding"/>
    <property type="evidence" value="ECO:0007669"/>
    <property type="project" value="UniProtKB-KW"/>
</dbReference>
<dbReference type="InParanoid" id="A0A0N0PB41"/>
<keyword evidence="6" id="KW-0067">ATP-binding</keyword>
<dbReference type="GO" id="GO:0051231">
    <property type="term" value="P:spindle elongation"/>
    <property type="evidence" value="ECO:0007669"/>
    <property type="project" value="TreeGrafter"/>
</dbReference>
<dbReference type="GO" id="GO:0005634">
    <property type="term" value="C:nucleus"/>
    <property type="evidence" value="ECO:0007669"/>
    <property type="project" value="UniProtKB-SubCell"/>
</dbReference>
<sequence>MREESEKFRKWKADNERTMLRLRNEDRKRANAMAKMESLHAKQRNVLKRKMEEAVAVNKRLKEALDRQKQSQLKRNAKGVVKTGAIQQYIEQELEVHLSIVEAEKSLEELMEYRAWITEQIENLRNSTDDEANRKKMAELENDLVLRKAQISDLQQKIVTVDQGRKQNKNNTGQKRIEHTPIPVTDEEDDDEDSEKDPDWRATPLFKRIQAQRTRLKMNLTANEGDTSRATKRSNEGVPHCTCRGSCSTKICGCVKTSVSCGTACRCQHALCKNRNHAAQHHDKENQVSVPHCTCRGSCSTKICGCVKTSVSCGTACRCQHALCKNRNNATQHDDKENQKKGKWKEFRVQSDECGTGDHQDLWLREDQRQLRHRLPLSARPLQEPQPRSATPRQGEPSVPHCTCRGSCSTKICGCVKTSVSCGTACRCQHALCKNRNNATQHDDKENQELSEISQKQKITNDKSPVQSGRRNGLLPLLSEPRMKSVKQKQRWMLALLLYQACVTPVSTYCADNIVQYGLDLANYNVVGNILKLLIWQVKCNFIFTIAELCIYCFNF</sequence>
<reference evidence="12 13" key="1">
    <citation type="journal article" date="2015" name="Nat. Commun.">
        <title>Outbred genome sequencing and CRISPR/Cas9 gene editing in butterflies.</title>
        <authorList>
            <person name="Li X."/>
            <person name="Fan D."/>
            <person name="Zhang W."/>
            <person name="Liu G."/>
            <person name="Zhang L."/>
            <person name="Zhao L."/>
            <person name="Fang X."/>
            <person name="Chen L."/>
            <person name="Dong Y."/>
            <person name="Chen Y."/>
            <person name="Ding Y."/>
            <person name="Zhao R."/>
            <person name="Feng M."/>
            <person name="Zhu Y."/>
            <person name="Feng Y."/>
            <person name="Jiang X."/>
            <person name="Zhu D."/>
            <person name="Xiang H."/>
            <person name="Feng X."/>
            <person name="Li S."/>
            <person name="Wang J."/>
            <person name="Zhang G."/>
            <person name="Kronforst M.R."/>
            <person name="Wang W."/>
        </authorList>
    </citation>
    <scope>NUCLEOTIDE SEQUENCE [LARGE SCALE GENOMIC DNA]</scope>
    <source>
        <strain evidence="12">Ya'a_city_454_Pm</strain>
        <tissue evidence="12">Whole body</tissue>
    </source>
</reference>
<keyword evidence="4" id="KW-0963">Cytoplasm</keyword>
<dbReference type="InterPro" id="IPR005172">
    <property type="entry name" value="CRC"/>
</dbReference>
<evidence type="ECO:0000256" key="1">
    <source>
        <dbReference type="ARBA" id="ARBA00004123"/>
    </source>
</evidence>
<evidence type="ECO:0000256" key="6">
    <source>
        <dbReference type="ARBA" id="ARBA00022840"/>
    </source>
</evidence>
<evidence type="ECO:0000256" key="9">
    <source>
        <dbReference type="SAM" id="Coils"/>
    </source>
</evidence>
<feature type="region of interest" description="Disordered" evidence="10">
    <location>
        <begin position="441"/>
        <end position="473"/>
    </location>
</feature>
<proteinExistence type="inferred from homology"/>
<evidence type="ECO:0000256" key="4">
    <source>
        <dbReference type="ARBA" id="ARBA00022490"/>
    </source>
</evidence>
<dbReference type="PROSITE" id="PS51634">
    <property type="entry name" value="CRC"/>
    <property type="match status" value="1"/>
</dbReference>
<evidence type="ECO:0000313" key="12">
    <source>
        <dbReference type="EMBL" id="KPJ09948.1"/>
    </source>
</evidence>
<dbReference type="EMBL" id="KQ461045">
    <property type="protein sequence ID" value="KPJ09948.1"/>
    <property type="molecule type" value="Genomic_DNA"/>
</dbReference>
<dbReference type="AlphaFoldDB" id="A0A0N0PB41"/>
<comment type="similarity">
    <text evidence="3">Belongs to the lin-54 family.</text>
</comment>
<feature type="domain" description="CRC" evidence="11">
    <location>
        <begin position="237"/>
        <end position="329"/>
    </location>
</feature>
<dbReference type="GO" id="GO:0007052">
    <property type="term" value="P:mitotic spindle organization"/>
    <property type="evidence" value="ECO:0007669"/>
    <property type="project" value="TreeGrafter"/>
</dbReference>
<feature type="coiled-coil region" evidence="9">
    <location>
        <begin position="121"/>
        <end position="157"/>
    </location>
</feature>
<accession>A0A0N0PB41</accession>
<organism evidence="12 13">
    <name type="scientific">Papilio machaon</name>
    <name type="common">Old World swallowtail butterfly</name>
    <dbReference type="NCBI Taxonomy" id="76193"/>
    <lineage>
        <taxon>Eukaryota</taxon>
        <taxon>Metazoa</taxon>
        <taxon>Ecdysozoa</taxon>
        <taxon>Arthropoda</taxon>
        <taxon>Hexapoda</taxon>
        <taxon>Insecta</taxon>
        <taxon>Pterygota</taxon>
        <taxon>Neoptera</taxon>
        <taxon>Endopterygota</taxon>
        <taxon>Lepidoptera</taxon>
        <taxon>Glossata</taxon>
        <taxon>Ditrysia</taxon>
        <taxon>Papilionoidea</taxon>
        <taxon>Papilionidae</taxon>
        <taxon>Papilioninae</taxon>
        <taxon>Papilio</taxon>
    </lineage>
</organism>
<dbReference type="PANTHER" id="PTHR47969:SF15">
    <property type="entry name" value="CHROMOSOME-ASSOCIATED KINESIN KIF4A-RELATED"/>
    <property type="match status" value="1"/>
</dbReference>